<dbReference type="InterPro" id="IPR001610">
    <property type="entry name" value="PAC"/>
</dbReference>
<organism evidence="11 12">
    <name type="scientific">Ilyomonas limi</name>
    <dbReference type="NCBI Taxonomy" id="2575867"/>
    <lineage>
        <taxon>Bacteria</taxon>
        <taxon>Pseudomonadati</taxon>
        <taxon>Bacteroidota</taxon>
        <taxon>Chitinophagia</taxon>
        <taxon>Chitinophagales</taxon>
        <taxon>Chitinophagaceae</taxon>
        <taxon>Ilyomonas</taxon>
    </lineage>
</organism>
<feature type="domain" description="PAS" evidence="9">
    <location>
        <begin position="27"/>
        <end position="97"/>
    </location>
</feature>
<evidence type="ECO:0000256" key="3">
    <source>
        <dbReference type="ARBA" id="ARBA00022553"/>
    </source>
</evidence>
<dbReference type="InterPro" id="IPR000700">
    <property type="entry name" value="PAS-assoc_C"/>
</dbReference>
<keyword evidence="5" id="KW-0418">Kinase</keyword>
<evidence type="ECO:0000256" key="2">
    <source>
        <dbReference type="ARBA" id="ARBA00012438"/>
    </source>
</evidence>
<evidence type="ECO:0000259" key="10">
    <source>
        <dbReference type="PROSITE" id="PS50113"/>
    </source>
</evidence>
<dbReference type="InterPro" id="IPR000014">
    <property type="entry name" value="PAS"/>
</dbReference>
<dbReference type="InterPro" id="IPR013655">
    <property type="entry name" value="PAS_fold_3"/>
</dbReference>
<dbReference type="Pfam" id="PF02518">
    <property type="entry name" value="HATPase_c"/>
    <property type="match status" value="1"/>
</dbReference>
<dbReference type="InterPro" id="IPR004358">
    <property type="entry name" value="Sig_transdc_His_kin-like_C"/>
</dbReference>
<evidence type="ECO:0000313" key="11">
    <source>
        <dbReference type="EMBL" id="TKK66148.1"/>
    </source>
</evidence>
<dbReference type="CDD" id="cd00130">
    <property type="entry name" value="PAS"/>
    <property type="match status" value="1"/>
</dbReference>
<proteinExistence type="predicted"/>
<dbReference type="PROSITE" id="PS50113">
    <property type="entry name" value="PAC"/>
    <property type="match status" value="1"/>
</dbReference>
<evidence type="ECO:0000313" key="12">
    <source>
        <dbReference type="Proteomes" id="UP000305848"/>
    </source>
</evidence>
<protein>
    <recommendedName>
        <fullName evidence="2">histidine kinase</fullName>
        <ecNumber evidence="2">2.7.13.3</ecNumber>
    </recommendedName>
</protein>
<dbReference type="Gene3D" id="1.10.287.130">
    <property type="match status" value="1"/>
</dbReference>
<name>A0A4U3KUL4_9BACT</name>
<keyword evidence="7" id="KW-0472">Membrane</keyword>
<dbReference type="Gene3D" id="3.30.565.10">
    <property type="entry name" value="Histidine kinase-like ATPase, C-terminal domain"/>
    <property type="match status" value="1"/>
</dbReference>
<dbReference type="Proteomes" id="UP000305848">
    <property type="component" value="Unassembled WGS sequence"/>
</dbReference>
<dbReference type="PROSITE" id="PS50109">
    <property type="entry name" value="HIS_KIN"/>
    <property type="match status" value="1"/>
</dbReference>
<dbReference type="InterPro" id="IPR036890">
    <property type="entry name" value="HATPase_C_sf"/>
</dbReference>
<dbReference type="SMART" id="SM00388">
    <property type="entry name" value="HisKA"/>
    <property type="match status" value="1"/>
</dbReference>
<dbReference type="Pfam" id="PF00512">
    <property type="entry name" value="HisKA"/>
    <property type="match status" value="1"/>
</dbReference>
<evidence type="ECO:0000256" key="6">
    <source>
        <dbReference type="ARBA" id="ARBA00023012"/>
    </source>
</evidence>
<gene>
    <name evidence="11" type="ORF">FC093_18010</name>
</gene>
<dbReference type="FunFam" id="1.10.287.130:FF:000001">
    <property type="entry name" value="Two-component sensor histidine kinase"/>
    <property type="match status" value="1"/>
</dbReference>
<dbReference type="RefSeq" id="WP_137263205.1">
    <property type="nucleotide sequence ID" value="NZ_SZQL01000016.1"/>
</dbReference>
<dbReference type="NCBIfam" id="TIGR00229">
    <property type="entry name" value="sensory_box"/>
    <property type="match status" value="1"/>
</dbReference>
<evidence type="ECO:0000259" key="9">
    <source>
        <dbReference type="PROSITE" id="PS50112"/>
    </source>
</evidence>
<evidence type="ECO:0000259" key="8">
    <source>
        <dbReference type="PROSITE" id="PS50109"/>
    </source>
</evidence>
<dbReference type="Gene3D" id="3.30.450.20">
    <property type="entry name" value="PAS domain"/>
    <property type="match status" value="1"/>
</dbReference>
<dbReference type="GO" id="GO:0000155">
    <property type="term" value="F:phosphorelay sensor kinase activity"/>
    <property type="evidence" value="ECO:0007669"/>
    <property type="project" value="InterPro"/>
</dbReference>
<dbReference type="SMART" id="SM00387">
    <property type="entry name" value="HATPase_c"/>
    <property type="match status" value="1"/>
</dbReference>
<feature type="domain" description="Histidine kinase" evidence="8">
    <location>
        <begin position="157"/>
        <end position="371"/>
    </location>
</feature>
<dbReference type="PRINTS" id="PR00344">
    <property type="entry name" value="BCTRLSENSOR"/>
</dbReference>
<dbReference type="EC" id="2.7.13.3" evidence="2"/>
<dbReference type="PANTHER" id="PTHR43547:SF2">
    <property type="entry name" value="HYBRID SIGNAL TRANSDUCTION HISTIDINE KINASE C"/>
    <property type="match status" value="1"/>
</dbReference>
<dbReference type="SUPFAM" id="SSF47384">
    <property type="entry name" value="Homodimeric domain of signal transducing histidine kinase"/>
    <property type="match status" value="1"/>
</dbReference>
<evidence type="ECO:0000256" key="5">
    <source>
        <dbReference type="ARBA" id="ARBA00022777"/>
    </source>
</evidence>
<keyword evidence="3" id="KW-0597">Phosphoprotein</keyword>
<accession>A0A4U3KUL4</accession>
<keyword evidence="4" id="KW-0808">Transferase</keyword>
<dbReference type="PANTHER" id="PTHR43547">
    <property type="entry name" value="TWO-COMPONENT HISTIDINE KINASE"/>
    <property type="match status" value="1"/>
</dbReference>
<keyword evidence="6" id="KW-0902">Two-component regulatory system</keyword>
<dbReference type="FunFam" id="3.30.565.10:FF:000006">
    <property type="entry name" value="Sensor histidine kinase WalK"/>
    <property type="match status" value="1"/>
</dbReference>
<dbReference type="SMART" id="SM00086">
    <property type="entry name" value="PAC"/>
    <property type="match status" value="1"/>
</dbReference>
<dbReference type="InterPro" id="IPR036097">
    <property type="entry name" value="HisK_dim/P_sf"/>
</dbReference>
<sequence length="371" mass="42784">MKEDLLTHIPQETLHSIIAFDSNNIPESAYFAAWMEDLPVKIIIADAKGRAEYWNKQWYEYTGLPLDYPKNKLWKAAMHPDDIQRTYNGMWYSVRTGKELQIEYRLKRASDGQYRWHLARAYPLKNGEQKIMQWLVAVTDIHEQKQAECSKDMFLSVVSHEFKTPLTTLKTLLYLYKSEIMADNDAYPHVLEQAENQLLRMERLVGNLLDVSKANAYKMAYRFEEFNFGEMIKECVEHMQQQTVTHTIVLEQNAEILFTGDKLRLEQVINNLLSNAIKYSPGADTIVVKSYLVQDEVYVSVQDFGIGIAPENINDIYTAYYRVNNTAAEFEGLGIGLYICSEIIKSHLGKLWAQSVPAQGSTFYFSLPVNG</sequence>
<dbReference type="SUPFAM" id="SSF55874">
    <property type="entry name" value="ATPase domain of HSP90 chaperone/DNA topoisomerase II/histidine kinase"/>
    <property type="match status" value="1"/>
</dbReference>
<comment type="caution">
    <text evidence="11">The sequence shown here is derived from an EMBL/GenBank/DDBJ whole genome shotgun (WGS) entry which is preliminary data.</text>
</comment>
<dbReference type="AlphaFoldDB" id="A0A4U3KUL4"/>
<dbReference type="InterPro" id="IPR003661">
    <property type="entry name" value="HisK_dim/P_dom"/>
</dbReference>
<reference evidence="11 12" key="1">
    <citation type="submission" date="2019-05" db="EMBL/GenBank/DDBJ databases">
        <title>Panacibacter sp. strain 17mud1-8 Genome sequencing and assembly.</title>
        <authorList>
            <person name="Chhetri G."/>
        </authorList>
    </citation>
    <scope>NUCLEOTIDE SEQUENCE [LARGE SCALE GENOMIC DNA]</scope>
    <source>
        <strain evidence="11 12">17mud1-8</strain>
    </source>
</reference>
<evidence type="ECO:0000256" key="4">
    <source>
        <dbReference type="ARBA" id="ARBA00022679"/>
    </source>
</evidence>
<keyword evidence="12" id="KW-1185">Reference proteome</keyword>
<dbReference type="InterPro" id="IPR035965">
    <property type="entry name" value="PAS-like_dom_sf"/>
</dbReference>
<evidence type="ECO:0000256" key="1">
    <source>
        <dbReference type="ARBA" id="ARBA00000085"/>
    </source>
</evidence>
<feature type="domain" description="PAC" evidence="10">
    <location>
        <begin position="100"/>
        <end position="153"/>
    </location>
</feature>
<comment type="catalytic activity">
    <reaction evidence="1">
        <text>ATP + protein L-histidine = ADP + protein N-phospho-L-histidine.</text>
        <dbReference type="EC" id="2.7.13.3"/>
    </reaction>
</comment>
<dbReference type="Pfam" id="PF08447">
    <property type="entry name" value="PAS_3"/>
    <property type="match status" value="1"/>
</dbReference>
<dbReference type="FunFam" id="3.30.450.20:FF:000099">
    <property type="entry name" value="Sensory box sensor histidine kinase"/>
    <property type="match status" value="1"/>
</dbReference>
<dbReference type="PROSITE" id="PS50112">
    <property type="entry name" value="PAS"/>
    <property type="match status" value="1"/>
</dbReference>
<dbReference type="InterPro" id="IPR003594">
    <property type="entry name" value="HATPase_dom"/>
</dbReference>
<dbReference type="EMBL" id="SZQL01000016">
    <property type="protein sequence ID" value="TKK66148.1"/>
    <property type="molecule type" value="Genomic_DNA"/>
</dbReference>
<dbReference type="OrthoDB" id="9813151at2"/>
<dbReference type="SUPFAM" id="SSF55785">
    <property type="entry name" value="PYP-like sensor domain (PAS domain)"/>
    <property type="match status" value="1"/>
</dbReference>
<evidence type="ECO:0000256" key="7">
    <source>
        <dbReference type="ARBA" id="ARBA00023136"/>
    </source>
</evidence>
<dbReference type="InterPro" id="IPR005467">
    <property type="entry name" value="His_kinase_dom"/>
</dbReference>